<name>A0ABD2HFP4_PAGBO</name>
<dbReference type="AlphaFoldDB" id="A0ABD2HFP4"/>
<proteinExistence type="predicted"/>
<protein>
    <submittedName>
        <fullName evidence="1">Uncharacterized protein</fullName>
    </submittedName>
</protein>
<dbReference type="EMBL" id="JBIYXZ010002069">
    <property type="protein sequence ID" value="KAL3065324.1"/>
    <property type="molecule type" value="Genomic_DNA"/>
</dbReference>
<dbReference type="Proteomes" id="UP001619887">
    <property type="component" value="Unassembled WGS sequence"/>
</dbReference>
<gene>
    <name evidence="1" type="ORF">OYC64_015489</name>
</gene>
<accession>A0ABD2HFP4</accession>
<comment type="caution">
    <text evidence="1">The sequence shown here is derived from an EMBL/GenBank/DDBJ whole genome shotgun (WGS) entry which is preliminary data.</text>
</comment>
<reference evidence="1 2" key="2">
    <citation type="journal article" date="2024" name="G3 (Bethesda)">
        <title>The genome of the cryopelagic Antarctic bald notothen, Trematomus borchgrevinki.</title>
        <authorList>
            <person name="Rayamajhi N."/>
            <person name="Rivera-Colon A.G."/>
            <person name="Minhas B.F."/>
            <person name="Cheng C.C."/>
            <person name="Catchen J.M."/>
        </authorList>
    </citation>
    <scope>NUCLEOTIDE SEQUENCE [LARGE SCALE GENOMIC DNA]</scope>
    <source>
        <strain evidence="1">AGRC-2024</strain>
    </source>
</reference>
<sequence length="102" mass="11480">MNRTKLKNTKAPGGQKNILSFFSQNHQKDVLSSAKLPVTGTALARTEPQIKNGETSKLRPHSPLKRSILWDLENLQPHLPRSPPLCARDPRQSDQAFVLFIQ</sequence>
<reference evidence="1 2" key="1">
    <citation type="journal article" date="2022" name="G3 (Bethesda)">
        <title>Evaluating Illumina-, Nanopore-, and PacBio-based genome assembly strategies with the bald notothen, Trematomus borchgrevinki.</title>
        <authorList>
            <person name="Rayamajhi N."/>
            <person name="Cheng C.C."/>
            <person name="Catchen J.M."/>
        </authorList>
    </citation>
    <scope>NUCLEOTIDE SEQUENCE [LARGE SCALE GENOMIC DNA]</scope>
    <source>
        <strain evidence="1">AGRC-2024</strain>
    </source>
</reference>
<evidence type="ECO:0000313" key="1">
    <source>
        <dbReference type="EMBL" id="KAL3065324.1"/>
    </source>
</evidence>
<evidence type="ECO:0000313" key="2">
    <source>
        <dbReference type="Proteomes" id="UP001619887"/>
    </source>
</evidence>
<keyword evidence="2" id="KW-1185">Reference proteome</keyword>
<organism evidence="1 2">
    <name type="scientific">Pagothenia borchgrevinki</name>
    <name type="common">Bald rockcod</name>
    <name type="synonym">Trematomus borchgrevinki</name>
    <dbReference type="NCBI Taxonomy" id="8213"/>
    <lineage>
        <taxon>Eukaryota</taxon>
        <taxon>Metazoa</taxon>
        <taxon>Chordata</taxon>
        <taxon>Craniata</taxon>
        <taxon>Vertebrata</taxon>
        <taxon>Euteleostomi</taxon>
        <taxon>Actinopterygii</taxon>
        <taxon>Neopterygii</taxon>
        <taxon>Teleostei</taxon>
        <taxon>Neoteleostei</taxon>
        <taxon>Acanthomorphata</taxon>
        <taxon>Eupercaria</taxon>
        <taxon>Perciformes</taxon>
        <taxon>Notothenioidei</taxon>
        <taxon>Nototheniidae</taxon>
        <taxon>Pagothenia</taxon>
    </lineage>
</organism>